<dbReference type="EMBL" id="LTAN01000004">
    <property type="protein sequence ID" value="OBR10665.1"/>
    <property type="molecule type" value="Genomic_DNA"/>
</dbReference>
<comment type="caution">
    <text evidence="1">The sequence shown here is derived from an EMBL/GenBank/DDBJ whole genome shotgun (WGS) entry which is preliminary data.</text>
</comment>
<proteinExistence type="predicted"/>
<organism evidence="1 2">
    <name type="scientific">Colletotrichum higginsianum (strain IMI 349063)</name>
    <name type="common">Crucifer anthracnose fungus</name>
    <dbReference type="NCBI Taxonomy" id="759273"/>
    <lineage>
        <taxon>Eukaryota</taxon>
        <taxon>Fungi</taxon>
        <taxon>Dikarya</taxon>
        <taxon>Ascomycota</taxon>
        <taxon>Pezizomycotina</taxon>
        <taxon>Sordariomycetes</taxon>
        <taxon>Hypocreomycetidae</taxon>
        <taxon>Glomerellales</taxon>
        <taxon>Glomerellaceae</taxon>
        <taxon>Colletotrichum</taxon>
        <taxon>Colletotrichum destructivum species complex</taxon>
    </lineage>
</organism>
<name>A0A1B7YF96_COLHI</name>
<protein>
    <submittedName>
        <fullName evidence="1">Uncharacterized protein</fullName>
    </submittedName>
</protein>
<gene>
    <name evidence="1" type="ORF">CH63R_06357</name>
</gene>
<dbReference type="VEuPathDB" id="FungiDB:CH63R_06357"/>
<dbReference type="RefSeq" id="XP_018159182.1">
    <property type="nucleotide sequence ID" value="XM_018301332.1"/>
</dbReference>
<accession>A0A1B7YF96</accession>
<keyword evidence="2" id="KW-1185">Reference proteome</keyword>
<dbReference type="GeneID" id="28865439"/>
<evidence type="ECO:0000313" key="2">
    <source>
        <dbReference type="Proteomes" id="UP000092177"/>
    </source>
</evidence>
<sequence length="86" mass="9936">MNTPIWTGRRMEDVCAIGHVPNKKNVDRLVPGHTYHAGVEYGSPHVVFYRRSTLILLPFKSIAIPFYFESGVREKKERRLSGCKLY</sequence>
<dbReference type="Proteomes" id="UP000092177">
    <property type="component" value="Chromosome 4"/>
</dbReference>
<reference evidence="2" key="1">
    <citation type="journal article" date="2017" name="BMC Genomics">
        <title>Gapless genome assembly of Colletotrichum higginsianum reveals chromosome structure and association of transposable elements with secondary metabolite gene clusters.</title>
        <authorList>
            <person name="Dallery J.-F."/>
            <person name="Lapalu N."/>
            <person name="Zampounis A."/>
            <person name="Pigne S."/>
            <person name="Luyten I."/>
            <person name="Amselem J."/>
            <person name="Wittenberg A.H.J."/>
            <person name="Zhou S."/>
            <person name="de Queiroz M.V."/>
            <person name="Robin G.P."/>
            <person name="Auger A."/>
            <person name="Hainaut M."/>
            <person name="Henrissat B."/>
            <person name="Kim K.-T."/>
            <person name="Lee Y.-H."/>
            <person name="Lespinet O."/>
            <person name="Schwartz D.C."/>
            <person name="Thon M.R."/>
            <person name="O'Connell R.J."/>
        </authorList>
    </citation>
    <scope>NUCLEOTIDE SEQUENCE [LARGE SCALE GENOMIC DNA]</scope>
    <source>
        <strain evidence="2">IMI 349063</strain>
    </source>
</reference>
<dbReference type="KEGG" id="chig:CH63R_06357"/>
<dbReference type="AlphaFoldDB" id="A0A1B7YF96"/>
<evidence type="ECO:0000313" key="1">
    <source>
        <dbReference type="EMBL" id="OBR10665.1"/>
    </source>
</evidence>